<proteinExistence type="predicted"/>
<evidence type="ECO:0000313" key="3">
    <source>
        <dbReference type="EMBL" id="KAF0481623.1"/>
    </source>
</evidence>
<protein>
    <submittedName>
        <fullName evidence="3">Uncharacterized protein</fullName>
    </submittedName>
</protein>
<dbReference type="EMBL" id="WTPW01000769">
    <property type="protein sequence ID" value="KAF0481623.1"/>
    <property type="molecule type" value="Genomic_DNA"/>
</dbReference>
<keyword evidence="1" id="KW-0812">Transmembrane</keyword>
<sequence length="286" mass="32384">MIKFTSFTLVFLITCLFGLSYATPVKDISSTTVGISKIHTSPSTERFVVAVQRVDDLVNDVGDLLVERISAVIINFDLRDEQLLVNNVPVPLGVNSIQVIEAQIIPKNKDINNKYETNFNNGLITVEVNTVAESLPTKEKGVSLRRVKISVHITEIDGTKVNQFDIIKKAFEFKSLETVDGGQNSGVAAMHIKSHSCSMINRLRHWWNSSSWLIHATIIALLFTSFFGIFFIIVHNIIESFMTSLYPRTRYQIICQYDDDDSQVEKVIFIADEEKRALMKHETEKN</sequence>
<comment type="caution">
    <text evidence="3">The sequence shown here is derived from an EMBL/GenBank/DDBJ whole genome shotgun (WGS) entry which is preliminary data.</text>
</comment>
<evidence type="ECO:0000256" key="1">
    <source>
        <dbReference type="SAM" id="Phobius"/>
    </source>
</evidence>
<name>A0A8H4EH46_GIGMA</name>
<accession>A0A8H4EH46</accession>
<feature type="transmembrane region" description="Helical" evidence="1">
    <location>
        <begin position="212"/>
        <end position="238"/>
    </location>
</feature>
<organism evidence="3 4">
    <name type="scientific">Gigaspora margarita</name>
    <dbReference type="NCBI Taxonomy" id="4874"/>
    <lineage>
        <taxon>Eukaryota</taxon>
        <taxon>Fungi</taxon>
        <taxon>Fungi incertae sedis</taxon>
        <taxon>Mucoromycota</taxon>
        <taxon>Glomeromycotina</taxon>
        <taxon>Glomeromycetes</taxon>
        <taxon>Diversisporales</taxon>
        <taxon>Gigasporaceae</taxon>
        <taxon>Gigaspora</taxon>
    </lineage>
</organism>
<keyword evidence="4" id="KW-1185">Reference proteome</keyword>
<keyword evidence="2" id="KW-0732">Signal</keyword>
<feature type="chain" id="PRO_5034427281" evidence="2">
    <location>
        <begin position="23"/>
        <end position="286"/>
    </location>
</feature>
<dbReference type="AlphaFoldDB" id="A0A8H4EH46"/>
<feature type="signal peptide" evidence="2">
    <location>
        <begin position="1"/>
        <end position="22"/>
    </location>
</feature>
<dbReference type="OrthoDB" id="5561232at2759"/>
<gene>
    <name evidence="3" type="ORF">F8M41_023541</name>
</gene>
<keyword evidence="1" id="KW-1133">Transmembrane helix</keyword>
<dbReference type="Proteomes" id="UP000439903">
    <property type="component" value="Unassembled WGS sequence"/>
</dbReference>
<evidence type="ECO:0000256" key="2">
    <source>
        <dbReference type="SAM" id="SignalP"/>
    </source>
</evidence>
<reference evidence="3 4" key="1">
    <citation type="journal article" date="2019" name="Environ. Microbiol.">
        <title>At the nexus of three kingdoms: the genome of the mycorrhizal fungus Gigaspora margarita provides insights into plant, endobacterial and fungal interactions.</title>
        <authorList>
            <person name="Venice F."/>
            <person name="Ghignone S."/>
            <person name="Salvioli di Fossalunga A."/>
            <person name="Amselem J."/>
            <person name="Novero M."/>
            <person name="Xianan X."/>
            <person name="Sedzielewska Toro K."/>
            <person name="Morin E."/>
            <person name="Lipzen A."/>
            <person name="Grigoriev I.V."/>
            <person name="Henrissat B."/>
            <person name="Martin F.M."/>
            <person name="Bonfante P."/>
        </authorList>
    </citation>
    <scope>NUCLEOTIDE SEQUENCE [LARGE SCALE GENOMIC DNA]</scope>
    <source>
        <strain evidence="3 4">BEG34</strain>
    </source>
</reference>
<evidence type="ECO:0000313" key="4">
    <source>
        <dbReference type="Proteomes" id="UP000439903"/>
    </source>
</evidence>
<keyword evidence="1" id="KW-0472">Membrane</keyword>